<dbReference type="Proteomes" id="UP000298416">
    <property type="component" value="Unassembled WGS sequence"/>
</dbReference>
<feature type="region of interest" description="Disordered" evidence="2">
    <location>
        <begin position="658"/>
        <end position="728"/>
    </location>
</feature>
<reference evidence="3" key="2">
    <citation type="submission" date="2020-08" db="EMBL/GenBank/DDBJ databases">
        <title>Plant Genome Project.</title>
        <authorList>
            <person name="Zhang R.-G."/>
        </authorList>
    </citation>
    <scope>NUCLEOTIDE SEQUENCE</scope>
    <source>
        <strain evidence="3">Huo1</strain>
        <tissue evidence="3">Leaf</tissue>
    </source>
</reference>
<dbReference type="GO" id="GO:0003924">
    <property type="term" value="F:GTPase activity"/>
    <property type="evidence" value="ECO:0007669"/>
    <property type="project" value="InterPro"/>
</dbReference>
<feature type="compositionally biased region" description="Polar residues" evidence="2">
    <location>
        <begin position="566"/>
        <end position="580"/>
    </location>
</feature>
<evidence type="ECO:0000313" key="3">
    <source>
        <dbReference type="EMBL" id="KAG6436862.1"/>
    </source>
</evidence>
<proteinExistence type="inferred from homology"/>
<evidence type="ECO:0000256" key="1">
    <source>
        <dbReference type="ARBA" id="ARBA00006270"/>
    </source>
</evidence>
<dbReference type="SMART" id="SM00173">
    <property type="entry name" value="RAS"/>
    <property type="match status" value="1"/>
</dbReference>
<protein>
    <recommendedName>
        <fullName evidence="5">Ras-related protein Rab-11A</fullName>
    </recommendedName>
</protein>
<dbReference type="Pfam" id="PF00071">
    <property type="entry name" value="Ras"/>
    <property type="match status" value="1"/>
</dbReference>
<dbReference type="AlphaFoldDB" id="A0A8X9ABI5"/>
<dbReference type="InterPro" id="IPR001806">
    <property type="entry name" value="Small_GTPase"/>
</dbReference>
<name>A0A8X9ABI5_SALSN</name>
<dbReference type="Gene3D" id="3.40.50.300">
    <property type="entry name" value="P-loop containing nucleotide triphosphate hydrolases"/>
    <property type="match status" value="1"/>
</dbReference>
<dbReference type="SUPFAM" id="SSF52540">
    <property type="entry name" value="P-loop containing nucleoside triphosphate hydrolases"/>
    <property type="match status" value="1"/>
</dbReference>
<dbReference type="PRINTS" id="PR00449">
    <property type="entry name" value="RASTRNSFRMNG"/>
</dbReference>
<gene>
    <name evidence="3" type="ORF">SASPL_101766</name>
</gene>
<dbReference type="GO" id="GO:0005525">
    <property type="term" value="F:GTP binding"/>
    <property type="evidence" value="ECO:0007669"/>
    <property type="project" value="InterPro"/>
</dbReference>
<reference evidence="3" key="1">
    <citation type="submission" date="2018-01" db="EMBL/GenBank/DDBJ databases">
        <authorList>
            <person name="Mao J.F."/>
        </authorList>
    </citation>
    <scope>NUCLEOTIDE SEQUENCE</scope>
    <source>
        <strain evidence="3">Huo1</strain>
        <tissue evidence="3">Leaf</tissue>
    </source>
</reference>
<comment type="caution">
    <text evidence="3">The sequence shown here is derived from an EMBL/GenBank/DDBJ whole genome shotgun (WGS) entry which is preliminary data.</text>
</comment>
<dbReference type="EMBL" id="PNBA02000001">
    <property type="protein sequence ID" value="KAG6436862.1"/>
    <property type="molecule type" value="Genomic_DNA"/>
</dbReference>
<dbReference type="InterPro" id="IPR005225">
    <property type="entry name" value="Small_GTP-bd"/>
</dbReference>
<feature type="compositionally biased region" description="Basic and acidic residues" evidence="2">
    <location>
        <begin position="658"/>
        <end position="673"/>
    </location>
</feature>
<dbReference type="NCBIfam" id="TIGR00231">
    <property type="entry name" value="small_GTP"/>
    <property type="match status" value="1"/>
</dbReference>
<evidence type="ECO:0008006" key="5">
    <source>
        <dbReference type="Google" id="ProtNLM"/>
    </source>
</evidence>
<comment type="similarity">
    <text evidence="1">Belongs to the small GTPase superfamily. Rab family.</text>
</comment>
<dbReference type="PROSITE" id="PS51421">
    <property type="entry name" value="RAS"/>
    <property type="match status" value="1"/>
</dbReference>
<dbReference type="FunFam" id="3.40.50.300:FF:001447">
    <property type="entry name" value="Ras-related protein Rab-1B"/>
    <property type="match status" value="1"/>
</dbReference>
<dbReference type="PROSITE" id="PS51419">
    <property type="entry name" value="RAB"/>
    <property type="match status" value="1"/>
</dbReference>
<feature type="region of interest" description="Disordered" evidence="2">
    <location>
        <begin position="496"/>
        <end position="580"/>
    </location>
</feature>
<keyword evidence="4" id="KW-1185">Reference proteome</keyword>
<dbReference type="PANTHER" id="PTHR47979">
    <property type="entry name" value="DRAB11-RELATED"/>
    <property type="match status" value="1"/>
</dbReference>
<sequence>MAEVGGGEEYLFKIVVIGDSAVVQVDGKEVKAQVWDTAGQERFRAVTSAYYRGAVVALIVYDITRKTTFESTKRWLDELNTHCDTAVARMLVGNKCDLDDIREVSVEEGKFLAEKEGLIFIETSALDATNVMKAFEIVIHETYDKVSRKILSSNSYKADLSVNRSAWPTGLTCRSRTMEWCLAARDEILNIRTEGFNMAREAKNVILTYRIHYKVMNSVFPRCKEIPYESEKQTTLFVTNLEKSNVKIPQTITWDQVKLPENWLLEEAIEPEKPEPRKLEDIIEHSNGDVEIRFFDTRVARLNMRQPSRVSTSSVPLSSFEKENIKGTCFSPSGINHPEYKKRDFPDFKDERVISTLETSLKDFKTVSGKIIKRKFEDIVSQNNFTNLYLKTLGDQMNRIEGVSQNTKVENFGPKRDSKVLFKPMPSDKDSFTRRLPTPLVINLHPGASSLSLARPAIRVRLSAGHAGSYLEPHPAPPDPDTASLIPDQLMVFHSNDASNPKLSAKDLKMKSKKSRVSARKSTPASPTKGHGRKRFVPSPLPEDKQLRKKLTFGSDDSPVIEAADMSSNHDNPSCKSLSFPSCPNDGLEAKGPESHHLAHTPPEGDHMEPVALAILPAGAPDPPSDQGPAVYETTVGEGDAMLTCADLAERQDGIQLRAGHDGSRGPDHDPASSERPNATLGTPWDKFTPMNVDGLAVGPQGDGSSGNPPPNEIIRPMNHTQGRESGAAEMLSTPLRRIIALIIALNTLEIRLLFPPLPEAAEEAHRRERIREGTMRPRHRVDGDEFEDCDTIEVERTPSKNAEDTTMKIMHRQIDKGKKKVNKPSKGDRQVQSYKAACAKTQEQLKAETLEKTPKERRLRDDAYALAIRSSLQKNGKVTYTVAEKSQKKKEPVISHGSTTLIISKRGRELSVMKTEKLW</sequence>
<organism evidence="3">
    <name type="scientific">Salvia splendens</name>
    <name type="common">Scarlet sage</name>
    <dbReference type="NCBI Taxonomy" id="180675"/>
    <lineage>
        <taxon>Eukaryota</taxon>
        <taxon>Viridiplantae</taxon>
        <taxon>Streptophyta</taxon>
        <taxon>Embryophyta</taxon>
        <taxon>Tracheophyta</taxon>
        <taxon>Spermatophyta</taxon>
        <taxon>Magnoliopsida</taxon>
        <taxon>eudicotyledons</taxon>
        <taxon>Gunneridae</taxon>
        <taxon>Pentapetalae</taxon>
        <taxon>asterids</taxon>
        <taxon>lamiids</taxon>
        <taxon>Lamiales</taxon>
        <taxon>Lamiaceae</taxon>
        <taxon>Nepetoideae</taxon>
        <taxon>Mentheae</taxon>
        <taxon>Salviinae</taxon>
        <taxon>Salvia</taxon>
        <taxon>Salvia subgen. Calosphace</taxon>
        <taxon>core Calosphace</taxon>
    </lineage>
</organism>
<dbReference type="SMART" id="SM00174">
    <property type="entry name" value="RHO"/>
    <property type="match status" value="1"/>
</dbReference>
<dbReference type="InterPro" id="IPR027417">
    <property type="entry name" value="P-loop_NTPase"/>
</dbReference>
<dbReference type="SMART" id="SM00175">
    <property type="entry name" value="RAB"/>
    <property type="match status" value="1"/>
</dbReference>
<dbReference type="InterPro" id="IPR050209">
    <property type="entry name" value="Rab_GTPases_membrane_traffic"/>
</dbReference>
<accession>A0A8X9ABI5</accession>
<evidence type="ECO:0000256" key="2">
    <source>
        <dbReference type="SAM" id="MobiDB-lite"/>
    </source>
</evidence>
<evidence type="ECO:0000313" key="4">
    <source>
        <dbReference type="Proteomes" id="UP000298416"/>
    </source>
</evidence>